<dbReference type="EMBL" id="LAZR01002290">
    <property type="protein sequence ID" value="KKN31936.1"/>
    <property type="molecule type" value="Genomic_DNA"/>
</dbReference>
<evidence type="ECO:0000313" key="1">
    <source>
        <dbReference type="EMBL" id="KKN31936.1"/>
    </source>
</evidence>
<accession>A0A0F9S4H6</accession>
<name>A0A0F9S4H6_9ZZZZ</name>
<evidence type="ECO:0008006" key="2">
    <source>
        <dbReference type="Google" id="ProtNLM"/>
    </source>
</evidence>
<protein>
    <recommendedName>
        <fullName evidence="2">GIY-YIG domain-containing protein</fullName>
    </recommendedName>
</protein>
<feature type="non-terminal residue" evidence="1">
    <location>
        <position position="1"/>
    </location>
</feature>
<proteinExistence type="predicted"/>
<reference evidence="1" key="1">
    <citation type="journal article" date="2015" name="Nature">
        <title>Complex archaea that bridge the gap between prokaryotes and eukaryotes.</title>
        <authorList>
            <person name="Spang A."/>
            <person name="Saw J.H."/>
            <person name="Jorgensen S.L."/>
            <person name="Zaremba-Niedzwiedzka K."/>
            <person name="Martijn J."/>
            <person name="Lind A.E."/>
            <person name="van Eijk R."/>
            <person name="Schleper C."/>
            <person name="Guy L."/>
            <person name="Ettema T.J."/>
        </authorList>
    </citation>
    <scope>NUCLEOTIDE SEQUENCE</scope>
</reference>
<dbReference type="AlphaFoldDB" id="A0A0F9S4H6"/>
<organism evidence="1">
    <name type="scientific">marine sediment metagenome</name>
    <dbReference type="NCBI Taxonomy" id="412755"/>
    <lineage>
        <taxon>unclassified sequences</taxon>
        <taxon>metagenomes</taxon>
        <taxon>ecological metagenomes</taxon>
    </lineage>
</organism>
<comment type="caution">
    <text evidence="1">The sequence shown here is derived from an EMBL/GenBank/DDBJ whole genome shotgun (WGS) entry which is preliminary data.</text>
</comment>
<gene>
    <name evidence="1" type="ORF">LCGC14_0818850</name>
</gene>
<sequence length="396" mass="47394">LSRPIQHEFIQQELYEFLRDNGYDTYFEYYQEYYHKFRGTRQQGKTRLIENGRVDIYAIKDIEAIAIEFDSGATLKWKSIEKLLQSNAQYCFGIVSGAKSDNPIKLDMYDEKTLWKWRLCLEEHLLLYDEQKEFSKLYSLLNKKFWIGNIKKKSLVLINPLEIITSKITLKNLKAKSKAIVDKFPKEVIKVKEKGKLTKNIIVIFQLENNKWYIGQTNDLESYVKRIKRGYGPPWIQIHKYVSVYKTIKNSDLKTVTLNYMKKLGWQNVRGYAWRQINMKRPPIALREGKLKHAVSSEKFDDTVYILKLEQEKWFLGKCLDEYIDKRIERYVNGKVNPWIKTYRVIDIHKLIKNGDLKTLTLEYMRKYGWENVRGHSWITKDMKKPPKELRDFILR</sequence>